<organism evidence="2 3">
    <name type="scientific">Aphanomyces astaci</name>
    <name type="common">Crayfish plague agent</name>
    <dbReference type="NCBI Taxonomy" id="112090"/>
    <lineage>
        <taxon>Eukaryota</taxon>
        <taxon>Sar</taxon>
        <taxon>Stramenopiles</taxon>
        <taxon>Oomycota</taxon>
        <taxon>Saprolegniomycetes</taxon>
        <taxon>Saprolegniales</taxon>
        <taxon>Verrucalvaceae</taxon>
        <taxon>Aphanomyces</taxon>
    </lineage>
</organism>
<gene>
    <name evidence="2" type="ORF">B5M09_013490</name>
</gene>
<dbReference type="AlphaFoldDB" id="A0A3R7Y4D0"/>
<dbReference type="Proteomes" id="UP000284702">
    <property type="component" value="Unassembled WGS sequence"/>
</dbReference>
<feature type="region of interest" description="Disordered" evidence="1">
    <location>
        <begin position="257"/>
        <end position="284"/>
    </location>
</feature>
<protein>
    <submittedName>
        <fullName evidence="2">Uncharacterized protein</fullName>
    </submittedName>
</protein>
<feature type="compositionally biased region" description="Basic and acidic residues" evidence="1">
    <location>
        <begin position="257"/>
        <end position="271"/>
    </location>
</feature>
<evidence type="ECO:0000256" key="1">
    <source>
        <dbReference type="SAM" id="MobiDB-lite"/>
    </source>
</evidence>
<accession>A0A3R7Y4D0</accession>
<evidence type="ECO:0000313" key="2">
    <source>
        <dbReference type="EMBL" id="RQM11754.1"/>
    </source>
</evidence>
<keyword evidence="3" id="KW-1185">Reference proteome</keyword>
<dbReference type="EMBL" id="MZMZ02005913">
    <property type="protein sequence ID" value="RQM11754.1"/>
    <property type="molecule type" value="Genomic_DNA"/>
</dbReference>
<evidence type="ECO:0000313" key="3">
    <source>
        <dbReference type="Proteomes" id="UP000284702"/>
    </source>
</evidence>
<proteinExistence type="predicted"/>
<comment type="caution">
    <text evidence="2">The sequence shown here is derived from an EMBL/GenBank/DDBJ whole genome shotgun (WGS) entry which is preliminary data.</text>
</comment>
<feature type="compositionally biased region" description="Polar residues" evidence="1">
    <location>
        <begin position="1"/>
        <end position="12"/>
    </location>
</feature>
<name>A0A3R7Y4D0_APHAT</name>
<dbReference type="VEuPathDB" id="FungiDB:H257_01041"/>
<feature type="region of interest" description="Disordered" evidence="1">
    <location>
        <begin position="1"/>
        <end position="38"/>
    </location>
</feature>
<reference evidence="2" key="1">
    <citation type="submission" date="2018-07" db="EMBL/GenBank/DDBJ databases">
        <title>Annotation of Aphanomyces astaci genome assembly.</title>
        <authorList>
            <person name="Studholme D.J."/>
        </authorList>
    </citation>
    <scope>NUCLEOTIDE SEQUENCE [LARGE SCALE GENOMIC DNA]</scope>
    <source>
        <strain evidence="2">Pc</strain>
    </source>
</reference>
<sequence>MVPASGTPTTQPVEDETKEENPSPNEASDRSAPHSMPKSLEGHYIELDKYDDDKADLDIEYPPIMTVDWDSLVAWKRKRDWYEEKLKANAQRMRHDWRATAAPWLESADRSMVEAACLYLWDINIDDLDKSKFRERIFKVIGEPANKWTVTKAEMEKQWKKLRVDPFGDVASRVVSFMERMNNIIDTTGCKSQLEAPNMLKSFIKVVVSCITPFDVRDRVEEQMKTVQASTLVEFSKILAEQLERTYPAELVIKSRGGERKRGREWDEKGQRTGKTRVQLKNEQ</sequence>